<dbReference type="STRING" id="80852.AWOD_II_0159"/>
<evidence type="ECO:0000313" key="4">
    <source>
        <dbReference type="EMBL" id="CED56810.1"/>
    </source>
</evidence>
<dbReference type="PANTHER" id="PTHR44757:SF2">
    <property type="entry name" value="BIOFILM ARCHITECTURE MAINTENANCE PROTEIN MBAA"/>
    <property type="match status" value="1"/>
</dbReference>
<dbReference type="PROSITE" id="PS50887">
    <property type="entry name" value="GGDEF"/>
    <property type="match status" value="1"/>
</dbReference>
<dbReference type="InterPro" id="IPR033417">
    <property type="entry name" value="CHASE8"/>
</dbReference>
<dbReference type="GeneID" id="28542403"/>
<gene>
    <name evidence="4" type="ORF">AWOD_II_0159</name>
</gene>
<dbReference type="Gene3D" id="6.10.340.10">
    <property type="match status" value="1"/>
</dbReference>
<keyword evidence="5" id="KW-1185">Reference proteome</keyword>
<dbReference type="InterPro" id="IPR052155">
    <property type="entry name" value="Biofilm_reg_signaling"/>
</dbReference>
<feature type="domain" description="GGDEF" evidence="3">
    <location>
        <begin position="521"/>
        <end position="657"/>
    </location>
</feature>
<dbReference type="InterPro" id="IPR000014">
    <property type="entry name" value="PAS"/>
</dbReference>
<protein>
    <submittedName>
        <fullName evidence="4">Putative membrane associated regulator, GGDEF family protein</fullName>
    </submittedName>
</protein>
<keyword evidence="1" id="KW-1133">Transmembrane helix</keyword>
<dbReference type="PATRIC" id="fig|80852.17.peg.2904"/>
<dbReference type="PROSITE" id="PS50885">
    <property type="entry name" value="HAMP"/>
    <property type="match status" value="1"/>
</dbReference>
<proteinExistence type="predicted"/>
<feature type="transmembrane region" description="Helical" evidence="1">
    <location>
        <begin position="156"/>
        <end position="175"/>
    </location>
</feature>
<evidence type="ECO:0000313" key="5">
    <source>
        <dbReference type="Proteomes" id="UP000032427"/>
    </source>
</evidence>
<dbReference type="InterPro" id="IPR003660">
    <property type="entry name" value="HAMP_dom"/>
</dbReference>
<dbReference type="SUPFAM" id="SSF55073">
    <property type="entry name" value="Nucleotide cyclase"/>
    <property type="match status" value="1"/>
</dbReference>
<dbReference type="Gene3D" id="3.30.450.20">
    <property type="entry name" value="PAS domain"/>
    <property type="match status" value="1"/>
</dbReference>
<sequence>MIARWFSALPLRKKVIYPIWVLITLSTLILGASIAHLFGITHSANLHTRTSILTQGIASNLSGALIFNDKMTGLDQMEALSFDPEVIAAYVENIDNKLFAKLDNLPDNCQWTKRTIHCSDSIFFSVTHPITLGNEYLGELTVWTSKDNMFKQRNQIITVFLLTTLALSILALFFAHRLHKLIATPLLSIFNSMQSVIKKGVTNQRLDIIHPDELGMVTRCFNDMLDNLSHRDSLLSQVFQHLEDKNHYINQVLDSLEQGLLVVSSNQDLIYYNPAAKQLLPHIKPNKYDKALGKRSQVIDEILIDFEPSNRMIALQTHIEQHQRLEPIILRHQVSGQLFKVSAYPIADDRNVLIHIEDISERYLSEQRQRLAEMIFDQNPSAVIVLTRALEIEIKNNAFIRNFGEISTLNDLYLRQVIEFNFTLCRQLLTHGFLKIQTDVSSAELSNQKEDNAAWLPCIVTIKTIKNSDNKIESFIVSISDQSQKQELKRLHFEANHDALTGLANRQNAYRSLLQAHKKKKSIHLLFVDLDGFKAVNDNYGHQCGDELLKVIAQRLTHSVYQHDLVARLSGDEFLLGVFLSKNESAQHNDIYKILQRILAAINQPIMINGNTPSVSASIGVYYWEAQSKTSLESALQKADKAMYQAKISGKNQYHLI</sequence>
<dbReference type="SMART" id="SM00267">
    <property type="entry name" value="GGDEF"/>
    <property type="match status" value="1"/>
</dbReference>
<dbReference type="Gene3D" id="3.30.70.270">
    <property type="match status" value="1"/>
</dbReference>
<evidence type="ECO:0000259" key="3">
    <source>
        <dbReference type="PROSITE" id="PS50887"/>
    </source>
</evidence>
<dbReference type="AlphaFoldDB" id="A0A090I5J3"/>
<feature type="transmembrane region" description="Helical" evidence="1">
    <location>
        <begin position="15"/>
        <end position="39"/>
    </location>
</feature>
<dbReference type="KEGG" id="awd:AWOD_II_0159"/>
<dbReference type="NCBIfam" id="TIGR00254">
    <property type="entry name" value="GGDEF"/>
    <property type="match status" value="1"/>
</dbReference>
<dbReference type="PANTHER" id="PTHR44757">
    <property type="entry name" value="DIGUANYLATE CYCLASE DGCP"/>
    <property type="match status" value="1"/>
</dbReference>
<evidence type="ECO:0000256" key="1">
    <source>
        <dbReference type="SAM" id="Phobius"/>
    </source>
</evidence>
<accession>A0A090I5J3</accession>
<dbReference type="Proteomes" id="UP000032427">
    <property type="component" value="Chromosome 2"/>
</dbReference>
<feature type="domain" description="HAMP" evidence="2">
    <location>
        <begin position="180"/>
        <end position="233"/>
    </location>
</feature>
<evidence type="ECO:0000259" key="2">
    <source>
        <dbReference type="PROSITE" id="PS50885"/>
    </source>
</evidence>
<dbReference type="GO" id="GO:0007165">
    <property type="term" value="P:signal transduction"/>
    <property type="evidence" value="ECO:0007669"/>
    <property type="project" value="InterPro"/>
</dbReference>
<dbReference type="CDD" id="cd01949">
    <property type="entry name" value="GGDEF"/>
    <property type="match status" value="1"/>
</dbReference>
<keyword evidence="1" id="KW-0812">Transmembrane</keyword>
<dbReference type="Pfam" id="PF00990">
    <property type="entry name" value="GGDEF"/>
    <property type="match status" value="1"/>
</dbReference>
<dbReference type="HOGENOM" id="CLU_026707_0_0_6"/>
<dbReference type="InterPro" id="IPR043128">
    <property type="entry name" value="Rev_trsase/Diguanyl_cyclase"/>
</dbReference>
<dbReference type="InterPro" id="IPR029787">
    <property type="entry name" value="Nucleotide_cyclase"/>
</dbReference>
<keyword evidence="1" id="KW-0472">Membrane</keyword>
<dbReference type="CDD" id="cd06225">
    <property type="entry name" value="HAMP"/>
    <property type="match status" value="1"/>
</dbReference>
<reference evidence="5" key="1">
    <citation type="submission" date="2014-09" db="EMBL/GenBank/DDBJ databases">
        <authorList>
            <person name="Hjerde E."/>
        </authorList>
    </citation>
    <scope>NUCLEOTIDE SEQUENCE [LARGE SCALE GENOMIC DNA]</scope>
    <source>
        <strain evidence="5">06/09/139</strain>
    </source>
</reference>
<dbReference type="EMBL" id="LN554847">
    <property type="protein sequence ID" value="CED56810.1"/>
    <property type="molecule type" value="Genomic_DNA"/>
</dbReference>
<dbReference type="Pfam" id="PF17152">
    <property type="entry name" value="CHASE8"/>
    <property type="match status" value="1"/>
</dbReference>
<name>A0A090I5J3_9GAMM</name>
<dbReference type="Pfam" id="PF13426">
    <property type="entry name" value="PAS_9"/>
    <property type="match status" value="2"/>
</dbReference>
<dbReference type="InterPro" id="IPR000160">
    <property type="entry name" value="GGDEF_dom"/>
</dbReference>
<dbReference type="OrthoDB" id="9812260at2"/>
<organism evidence="4 5">
    <name type="scientific">Aliivibrio wodanis</name>
    <dbReference type="NCBI Taxonomy" id="80852"/>
    <lineage>
        <taxon>Bacteria</taxon>
        <taxon>Pseudomonadati</taxon>
        <taxon>Pseudomonadota</taxon>
        <taxon>Gammaproteobacteria</taxon>
        <taxon>Vibrionales</taxon>
        <taxon>Vibrionaceae</taxon>
        <taxon>Aliivibrio</taxon>
    </lineage>
</organism>
<dbReference type="GO" id="GO:0016020">
    <property type="term" value="C:membrane"/>
    <property type="evidence" value="ECO:0007669"/>
    <property type="project" value="InterPro"/>
</dbReference>